<proteinExistence type="predicted"/>
<evidence type="ECO:0000313" key="5">
    <source>
        <dbReference type="Proteomes" id="UP000720508"/>
    </source>
</evidence>
<keyword evidence="5" id="KW-1185">Reference proteome</keyword>
<dbReference type="Pfam" id="PF08659">
    <property type="entry name" value="KR"/>
    <property type="match status" value="1"/>
</dbReference>
<sequence>SSIAGVWGSGGQAAYGAANAHLDALVEDRRARGLAGTAVAWGPWAESGMATSEGMERELARRGLLVMAPELALAALRGAIVGDDGVVTVADMDWERFAPAFTLERPSPLIGDLPEVEKVLRSGGGSGQSEAAAGLRERLVGLTEAEIDRTLLNLVRGHVAAVLGFTGGETVEPERAFKELGFE</sequence>
<evidence type="ECO:0000313" key="4">
    <source>
        <dbReference type="EMBL" id="MBU3871678.1"/>
    </source>
</evidence>
<evidence type="ECO:0000259" key="3">
    <source>
        <dbReference type="Pfam" id="PF08659"/>
    </source>
</evidence>
<organism evidence="4 5">
    <name type="scientific">Streptomyces niphimycinicus</name>
    <dbReference type="NCBI Taxonomy" id="2842201"/>
    <lineage>
        <taxon>Bacteria</taxon>
        <taxon>Bacillati</taxon>
        <taxon>Actinomycetota</taxon>
        <taxon>Actinomycetes</taxon>
        <taxon>Kitasatosporales</taxon>
        <taxon>Streptomycetaceae</taxon>
        <taxon>Streptomyces</taxon>
    </lineage>
</organism>
<feature type="non-terminal residue" evidence="4">
    <location>
        <position position="1"/>
    </location>
</feature>
<dbReference type="PANTHER" id="PTHR43775:SF51">
    <property type="entry name" value="INACTIVE PHENOLPHTHIOCEROL SYNTHESIS POLYKETIDE SYNTHASE TYPE I PKS1-RELATED"/>
    <property type="match status" value="1"/>
</dbReference>
<gene>
    <name evidence="4" type="ORF">KN815_48840</name>
</gene>
<keyword evidence="2" id="KW-0511">Multifunctional enzyme</keyword>
<protein>
    <submittedName>
        <fullName evidence="4">Ketoreductase and phosphopantetheine attachment site domain-containing protein</fullName>
    </submittedName>
</protein>
<dbReference type="EMBL" id="JAHLEM010001202">
    <property type="protein sequence ID" value="MBU3871678.1"/>
    <property type="molecule type" value="Genomic_DNA"/>
</dbReference>
<comment type="caution">
    <text evidence="4">The sequence shown here is derived from an EMBL/GenBank/DDBJ whole genome shotgun (WGS) entry which is preliminary data.</text>
</comment>
<dbReference type="InterPro" id="IPR013968">
    <property type="entry name" value="PKS_KR"/>
</dbReference>
<accession>A0ABS6CXK0</accession>
<evidence type="ECO:0000256" key="1">
    <source>
        <dbReference type="ARBA" id="ARBA00022679"/>
    </source>
</evidence>
<dbReference type="PANTHER" id="PTHR43775">
    <property type="entry name" value="FATTY ACID SYNTHASE"/>
    <property type="match status" value="1"/>
</dbReference>
<evidence type="ECO:0000256" key="2">
    <source>
        <dbReference type="ARBA" id="ARBA00023268"/>
    </source>
</evidence>
<feature type="non-terminal residue" evidence="4">
    <location>
        <position position="183"/>
    </location>
</feature>
<dbReference type="Proteomes" id="UP000720508">
    <property type="component" value="Unassembled WGS sequence"/>
</dbReference>
<dbReference type="InterPro" id="IPR050091">
    <property type="entry name" value="PKS_NRPS_Biosynth_Enz"/>
</dbReference>
<keyword evidence="1" id="KW-0808">Transferase</keyword>
<feature type="domain" description="Ketoreductase (KR)" evidence="3">
    <location>
        <begin position="1"/>
        <end position="46"/>
    </location>
</feature>
<dbReference type="RefSeq" id="WP_216348168.1">
    <property type="nucleotide sequence ID" value="NZ_JAHLEM010001202.1"/>
</dbReference>
<reference evidence="4 5" key="1">
    <citation type="submission" date="2021-06" db="EMBL/GenBank/DDBJ databases">
        <authorList>
            <person name="Pan X."/>
        </authorList>
    </citation>
    <scope>NUCLEOTIDE SEQUENCE [LARGE SCALE GENOMIC DNA]</scope>
    <source>
        <strain evidence="4 5">4503</strain>
    </source>
</reference>
<name>A0ABS6CXK0_9ACTN</name>